<keyword evidence="5 16" id="KW-0812">Transmembrane</keyword>
<evidence type="ECO:0000256" key="2">
    <source>
        <dbReference type="ARBA" id="ARBA00022475"/>
    </source>
</evidence>
<dbReference type="GO" id="GO:0043235">
    <property type="term" value="C:receptor complex"/>
    <property type="evidence" value="ECO:0007669"/>
    <property type="project" value="TreeGrafter"/>
</dbReference>
<evidence type="ECO:0000256" key="16">
    <source>
        <dbReference type="SAM" id="Phobius"/>
    </source>
</evidence>
<keyword evidence="12" id="KW-0325">Glycoprotein</keyword>
<organism evidence="18 19">
    <name type="scientific">Petrolisthes manimaculis</name>
    <dbReference type="NCBI Taxonomy" id="1843537"/>
    <lineage>
        <taxon>Eukaryota</taxon>
        <taxon>Metazoa</taxon>
        <taxon>Ecdysozoa</taxon>
        <taxon>Arthropoda</taxon>
        <taxon>Crustacea</taxon>
        <taxon>Multicrustacea</taxon>
        <taxon>Malacostraca</taxon>
        <taxon>Eumalacostraca</taxon>
        <taxon>Eucarida</taxon>
        <taxon>Decapoda</taxon>
        <taxon>Pleocyemata</taxon>
        <taxon>Anomura</taxon>
        <taxon>Galatheoidea</taxon>
        <taxon>Porcellanidae</taxon>
        <taxon>Petrolisthes</taxon>
    </lineage>
</organism>
<evidence type="ECO:0000256" key="5">
    <source>
        <dbReference type="ARBA" id="ARBA00022692"/>
    </source>
</evidence>
<keyword evidence="2" id="KW-1003">Cell membrane</keyword>
<name>A0AAE1PS68_9EUCA</name>
<dbReference type="SMART" id="SM00179">
    <property type="entry name" value="EGF_CA"/>
    <property type="match status" value="1"/>
</dbReference>
<keyword evidence="19" id="KW-1185">Reference proteome</keyword>
<evidence type="ECO:0000256" key="15">
    <source>
        <dbReference type="PROSITE-ProRule" id="PRU00461"/>
    </source>
</evidence>
<accession>A0AAE1PS68</accession>
<dbReference type="InterPro" id="IPR036055">
    <property type="entry name" value="LDL_receptor-like_sf"/>
</dbReference>
<feature type="disulfide bond" evidence="13">
    <location>
        <begin position="760"/>
        <end position="769"/>
    </location>
</feature>
<dbReference type="AlphaFoldDB" id="A0AAE1PS68"/>
<evidence type="ECO:0000256" key="11">
    <source>
        <dbReference type="ARBA" id="ARBA00023170"/>
    </source>
</evidence>
<dbReference type="InterPro" id="IPR051221">
    <property type="entry name" value="LDLR-related"/>
</dbReference>
<dbReference type="SUPFAM" id="SSF57196">
    <property type="entry name" value="EGF/Laminin"/>
    <property type="match status" value="2"/>
</dbReference>
<evidence type="ECO:0000313" key="19">
    <source>
        <dbReference type="Proteomes" id="UP001292094"/>
    </source>
</evidence>
<dbReference type="SMART" id="SM00135">
    <property type="entry name" value="LY"/>
    <property type="match status" value="6"/>
</dbReference>
<keyword evidence="4" id="KW-0254">Endocytosis</keyword>
<evidence type="ECO:0000259" key="17">
    <source>
        <dbReference type="PROSITE" id="PS50026"/>
    </source>
</evidence>
<dbReference type="GO" id="GO:0005886">
    <property type="term" value="C:plasma membrane"/>
    <property type="evidence" value="ECO:0007669"/>
    <property type="project" value="UniProtKB-SubCell"/>
</dbReference>
<feature type="disulfide bond" evidence="14">
    <location>
        <begin position="655"/>
        <end position="673"/>
    </location>
</feature>
<dbReference type="Gene3D" id="2.120.10.30">
    <property type="entry name" value="TolB, C-terminal domain"/>
    <property type="match status" value="2"/>
</dbReference>
<comment type="caution">
    <text evidence="18">The sequence shown here is derived from an EMBL/GenBank/DDBJ whole genome shotgun (WGS) entry which is preliminary data.</text>
</comment>
<evidence type="ECO:0000256" key="14">
    <source>
        <dbReference type="PROSITE-ProRule" id="PRU00124"/>
    </source>
</evidence>
<dbReference type="EMBL" id="JAWZYT010001418">
    <property type="protein sequence ID" value="KAK4312385.1"/>
    <property type="molecule type" value="Genomic_DNA"/>
</dbReference>
<dbReference type="PROSITE" id="PS00010">
    <property type="entry name" value="ASX_HYDROXYL"/>
    <property type="match status" value="1"/>
</dbReference>
<dbReference type="InterPro" id="IPR000033">
    <property type="entry name" value="LDLR_classB_rpt"/>
</dbReference>
<dbReference type="SUPFAM" id="SSF57424">
    <property type="entry name" value="LDL receptor-like module"/>
    <property type="match status" value="5"/>
</dbReference>
<dbReference type="InterPro" id="IPR011042">
    <property type="entry name" value="6-blade_b-propeller_TolB-like"/>
</dbReference>
<feature type="disulfide bond" evidence="14">
    <location>
        <begin position="699"/>
        <end position="717"/>
    </location>
</feature>
<feature type="disulfide bond" evidence="14">
    <location>
        <begin position="692"/>
        <end position="704"/>
    </location>
</feature>
<dbReference type="Gene3D" id="2.10.25.10">
    <property type="entry name" value="Laminin"/>
    <property type="match status" value="2"/>
</dbReference>
<evidence type="ECO:0000313" key="18">
    <source>
        <dbReference type="EMBL" id="KAK4312385.1"/>
    </source>
</evidence>
<evidence type="ECO:0000256" key="4">
    <source>
        <dbReference type="ARBA" id="ARBA00022583"/>
    </source>
</evidence>
<feature type="disulfide bond" evidence="14">
    <location>
        <begin position="508"/>
        <end position="520"/>
    </location>
</feature>
<dbReference type="InterPro" id="IPR018097">
    <property type="entry name" value="EGF_Ca-bd_CS"/>
</dbReference>
<feature type="transmembrane region" description="Helical" evidence="16">
    <location>
        <begin position="788"/>
        <end position="809"/>
    </location>
</feature>
<keyword evidence="6" id="KW-0732">Signal</keyword>
<keyword evidence="9 16" id="KW-0472">Membrane</keyword>
<protein>
    <recommendedName>
        <fullName evidence="17">EGF-like domain-containing protein</fullName>
    </recommendedName>
</protein>
<reference evidence="18" key="1">
    <citation type="submission" date="2023-11" db="EMBL/GenBank/DDBJ databases">
        <title>Genome assemblies of two species of porcelain crab, Petrolisthes cinctipes and Petrolisthes manimaculis (Anomura: Porcellanidae).</title>
        <authorList>
            <person name="Angst P."/>
        </authorList>
    </citation>
    <scope>NUCLEOTIDE SEQUENCE</scope>
    <source>
        <strain evidence="18">PB745_02</strain>
        <tissue evidence="18">Gill</tissue>
    </source>
</reference>
<keyword evidence="8 16" id="KW-1133">Transmembrane helix</keyword>
<evidence type="ECO:0000256" key="7">
    <source>
        <dbReference type="ARBA" id="ARBA00022737"/>
    </source>
</evidence>
<dbReference type="Gene3D" id="4.10.400.10">
    <property type="entry name" value="Low-density Lipoprotein Receptor"/>
    <property type="match status" value="5"/>
</dbReference>
<feature type="repeat" description="LDL-receptor class B" evidence="15">
    <location>
        <begin position="425"/>
        <end position="468"/>
    </location>
</feature>
<dbReference type="PROSITE" id="PS00022">
    <property type="entry name" value="EGF_1"/>
    <property type="match status" value="1"/>
</dbReference>
<dbReference type="FunFam" id="4.10.400.10:FF:000034">
    <property type="entry name" value="Low-density lipoprotein receptor-related protein 2"/>
    <property type="match status" value="1"/>
</dbReference>
<dbReference type="PROSITE" id="PS01186">
    <property type="entry name" value="EGF_2"/>
    <property type="match status" value="2"/>
</dbReference>
<evidence type="ECO:0000256" key="6">
    <source>
        <dbReference type="ARBA" id="ARBA00022729"/>
    </source>
</evidence>
<evidence type="ECO:0000256" key="1">
    <source>
        <dbReference type="ARBA" id="ARBA00004251"/>
    </source>
</evidence>
<feature type="disulfide bond" evidence="14">
    <location>
        <begin position="515"/>
        <end position="533"/>
    </location>
</feature>
<keyword evidence="10 13" id="KW-1015">Disulfide bond</keyword>
<feature type="disulfide bond" evidence="14">
    <location>
        <begin position="616"/>
        <end position="634"/>
    </location>
</feature>
<dbReference type="PRINTS" id="PR00261">
    <property type="entry name" value="LDLRECEPTOR"/>
</dbReference>
<comment type="caution">
    <text evidence="13">Lacks conserved residue(s) required for the propagation of feature annotation.</text>
</comment>
<feature type="disulfide bond" evidence="13">
    <location>
        <begin position="52"/>
        <end position="62"/>
    </location>
</feature>
<evidence type="ECO:0000256" key="8">
    <source>
        <dbReference type="ARBA" id="ARBA00022989"/>
    </source>
</evidence>
<feature type="domain" description="EGF-like" evidence="17">
    <location>
        <begin position="48"/>
        <end position="86"/>
    </location>
</feature>
<evidence type="ECO:0000256" key="13">
    <source>
        <dbReference type="PROSITE-ProRule" id="PRU00076"/>
    </source>
</evidence>
<dbReference type="SMART" id="SM00192">
    <property type="entry name" value="LDLa"/>
    <property type="match status" value="5"/>
</dbReference>
<dbReference type="InterPro" id="IPR023415">
    <property type="entry name" value="LDLR_class-A_CS"/>
</dbReference>
<keyword evidence="11" id="KW-0675">Receptor</keyword>
<dbReference type="CDD" id="cd00054">
    <property type="entry name" value="EGF_CA"/>
    <property type="match status" value="1"/>
</dbReference>
<evidence type="ECO:0000256" key="10">
    <source>
        <dbReference type="ARBA" id="ARBA00023157"/>
    </source>
</evidence>
<feature type="repeat" description="LDL-receptor class B" evidence="15">
    <location>
        <begin position="232"/>
        <end position="274"/>
    </location>
</feature>
<dbReference type="Pfam" id="PF00058">
    <property type="entry name" value="Ldl_recept_b"/>
    <property type="match status" value="2"/>
</dbReference>
<proteinExistence type="predicted"/>
<dbReference type="PROSITE" id="PS50026">
    <property type="entry name" value="EGF_3"/>
    <property type="match status" value="2"/>
</dbReference>
<feature type="disulfide bond" evidence="14">
    <location>
        <begin position="609"/>
        <end position="621"/>
    </location>
</feature>
<dbReference type="PROSITE" id="PS50068">
    <property type="entry name" value="LDLRA_2"/>
    <property type="match status" value="5"/>
</dbReference>
<dbReference type="CDD" id="cd00112">
    <property type="entry name" value="LDLa"/>
    <property type="match status" value="5"/>
</dbReference>
<dbReference type="FunFam" id="2.10.25.10:FF:000009">
    <property type="entry name" value="Low-density lipoprotein receptor isoform 1"/>
    <property type="match status" value="1"/>
</dbReference>
<feature type="disulfide bond" evidence="14">
    <location>
        <begin position="648"/>
        <end position="660"/>
    </location>
</feature>
<gene>
    <name evidence="18" type="ORF">Pmani_016203</name>
</gene>
<dbReference type="InterPro" id="IPR001881">
    <property type="entry name" value="EGF-like_Ca-bd_dom"/>
</dbReference>
<feature type="domain" description="EGF-like" evidence="17">
    <location>
        <begin position="736"/>
        <end position="770"/>
    </location>
</feature>
<dbReference type="Pfam" id="PF00057">
    <property type="entry name" value="Ldl_recept_a"/>
    <property type="match status" value="5"/>
</dbReference>
<dbReference type="GO" id="GO:0006897">
    <property type="term" value="P:endocytosis"/>
    <property type="evidence" value="ECO:0007669"/>
    <property type="project" value="UniProtKB-KW"/>
</dbReference>
<feature type="disulfide bond" evidence="14">
    <location>
        <begin position="667"/>
        <end position="682"/>
    </location>
</feature>
<dbReference type="PROSITE" id="PS01187">
    <property type="entry name" value="EGF_CA"/>
    <property type="match status" value="1"/>
</dbReference>
<keyword evidence="3 13" id="KW-0245">EGF-like domain</keyword>
<dbReference type="PANTHER" id="PTHR22722:SF14">
    <property type="entry name" value="MEGALIN, ISOFORM A"/>
    <property type="match status" value="1"/>
</dbReference>
<evidence type="ECO:0000256" key="9">
    <source>
        <dbReference type="ARBA" id="ARBA00023136"/>
    </source>
</evidence>
<dbReference type="FunFam" id="2.120.10.30:FF:000241">
    <property type="entry name" value="Low-density lipoprotein receptor-related protein 6"/>
    <property type="match status" value="1"/>
</dbReference>
<keyword evidence="7" id="KW-0677">Repeat</keyword>
<sequence length="820" mass="92632">MNYTKKRFGKTNQVRQVCDNHNHGASQPSAPHPVNYGTLSVRLKLKQDKNECEEWGHCDQHCVNTDGSYKCMCTVGFMLQDDTRCSAITKSDKPGMTLYFTHHDRVLKVYSQKLRGTGTPSETITALTLPGSLTPGALAVDWVGDKIYVVDILGQKIDVFEILAPYHAIVLSSNITEPQDIGLDPTKGYVFYSEWDRPANISRAYLDGTNVMVFRSVLLGWPNGLSIDYATDRIYWCDALLDHVQHAKLDGTDVQTISTQSIRHPFSLVIYKDHSLAYLVISNRRSILTADLNQRSLERVPVLVENVVATASDMKSGTLFWSDMKVKQIAKLEKGGQPEVGTIYTMGIGGGNRSTYLDLGIYGSPYTMAWDWVGQNLYIGNRVANNIEVLKLDGKNKYQSVILDNNGNITGVGRPKSMCLDPVDGYLYWLDYGQFPMLGRSFLDGTDWKPIVTSRIHNPRDLTIDVFNNDVYWVDSTLDAINKVECKCNATLKLVNENKMCVPQNYSCNANKFYCANGQCISRLWACDGSDDCGDNSDEDRNYCNHFVLDKTNNRTCFANCTRGQFRCSGKDDKCIPTYWKRWLCDFENDCGDNSDEEEEMCRSQYRECSESEFRCENSKCIPSRWRCDHDNDCGDKSDEENCGEHTCRDGQFQCSSGHCIQEHFRCDGERNCHDLSDELDCPPRYPGDRYCREEKFQCDNHLCVEMRDLCDGSNDCYDNSDERESLCTHETPKPKPLGCGCLNGGMCTPNGTNILLCECRDGYSGELCENYVARHYISREAWSPATVVVPIVLIILVLGALAALYIFFNRRHIPGINST</sequence>
<comment type="subcellular location">
    <subcellularLocation>
        <location evidence="1">Cell membrane</location>
        <topology evidence="1">Single-pass type I membrane protein</topology>
    </subcellularLocation>
</comment>
<dbReference type="InterPro" id="IPR000152">
    <property type="entry name" value="EGF-type_Asp/Asn_hydroxyl_site"/>
</dbReference>
<dbReference type="SMART" id="SM00181">
    <property type="entry name" value="EGF"/>
    <property type="match status" value="2"/>
</dbReference>
<dbReference type="InterPro" id="IPR002172">
    <property type="entry name" value="LDrepeatLR_classA_rpt"/>
</dbReference>
<dbReference type="Proteomes" id="UP001292094">
    <property type="component" value="Unassembled WGS sequence"/>
</dbReference>
<evidence type="ECO:0000256" key="3">
    <source>
        <dbReference type="ARBA" id="ARBA00022536"/>
    </source>
</evidence>
<dbReference type="InterPro" id="IPR000742">
    <property type="entry name" value="EGF"/>
</dbReference>
<feature type="disulfide bond" evidence="14">
    <location>
        <begin position="628"/>
        <end position="643"/>
    </location>
</feature>
<evidence type="ECO:0000256" key="12">
    <source>
        <dbReference type="ARBA" id="ARBA00023180"/>
    </source>
</evidence>
<dbReference type="GO" id="GO:0005509">
    <property type="term" value="F:calcium ion binding"/>
    <property type="evidence" value="ECO:0007669"/>
    <property type="project" value="InterPro"/>
</dbReference>
<dbReference type="PROSITE" id="PS51120">
    <property type="entry name" value="LDLRB"/>
    <property type="match status" value="2"/>
</dbReference>
<dbReference type="FunFam" id="4.10.400.10:FF:000011">
    <property type="entry name" value="Low-density lipoprotein receptor-related protein 1"/>
    <property type="match status" value="1"/>
</dbReference>
<dbReference type="PROSITE" id="PS01209">
    <property type="entry name" value="LDLRA_1"/>
    <property type="match status" value="4"/>
</dbReference>
<dbReference type="SUPFAM" id="SSF63825">
    <property type="entry name" value="YWTD domain"/>
    <property type="match status" value="2"/>
</dbReference>
<dbReference type="PANTHER" id="PTHR22722">
    <property type="entry name" value="LOW-DENSITY LIPOPROTEIN RECEPTOR-RELATED PROTEIN 2-RELATED"/>
    <property type="match status" value="1"/>
</dbReference>